<dbReference type="AlphaFoldDB" id="X0W986"/>
<comment type="caution">
    <text evidence="1">The sequence shown here is derived from an EMBL/GenBank/DDBJ whole genome shotgun (WGS) entry which is preliminary data.</text>
</comment>
<accession>X0W986</accession>
<gene>
    <name evidence="1" type="ORF">S01H1_49133</name>
</gene>
<name>X0W986_9ZZZZ</name>
<organism evidence="1">
    <name type="scientific">marine sediment metagenome</name>
    <dbReference type="NCBI Taxonomy" id="412755"/>
    <lineage>
        <taxon>unclassified sequences</taxon>
        <taxon>metagenomes</taxon>
        <taxon>ecological metagenomes</taxon>
    </lineage>
</organism>
<reference evidence="1" key="1">
    <citation type="journal article" date="2014" name="Front. Microbiol.">
        <title>High frequency of phylogenetically diverse reductive dehalogenase-homologous genes in deep subseafloor sedimentary metagenomes.</title>
        <authorList>
            <person name="Kawai M."/>
            <person name="Futagami T."/>
            <person name="Toyoda A."/>
            <person name="Takaki Y."/>
            <person name="Nishi S."/>
            <person name="Hori S."/>
            <person name="Arai W."/>
            <person name="Tsubouchi T."/>
            <person name="Morono Y."/>
            <person name="Uchiyama I."/>
            <person name="Ito T."/>
            <person name="Fujiyama A."/>
            <person name="Inagaki F."/>
            <person name="Takami H."/>
        </authorList>
    </citation>
    <scope>NUCLEOTIDE SEQUENCE</scope>
    <source>
        <strain evidence="1">Expedition CK06-06</strain>
    </source>
</reference>
<dbReference type="EMBL" id="BARS01031584">
    <property type="protein sequence ID" value="GAG19802.1"/>
    <property type="molecule type" value="Genomic_DNA"/>
</dbReference>
<protein>
    <submittedName>
        <fullName evidence="1">Uncharacterized protein</fullName>
    </submittedName>
</protein>
<sequence>MKINFGKCNVYYSQPQDKAWVRVGGWVGRWYINTPIMRRVEWNGDDADERIDDLLDRVWIGPRVRAD</sequence>
<proteinExistence type="predicted"/>
<evidence type="ECO:0000313" key="1">
    <source>
        <dbReference type="EMBL" id="GAG19802.1"/>
    </source>
</evidence>